<comment type="caution">
    <text evidence="2">The sequence shown here is derived from an EMBL/GenBank/DDBJ whole genome shotgun (WGS) entry which is preliminary data.</text>
</comment>
<proteinExistence type="predicted"/>
<accession>A0AA42CX69</accession>
<dbReference type="InterPro" id="IPR003033">
    <property type="entry name" value="SCP2_sterol-bd_dom"/>
</dbReference>
<gene>
    <name evidence="2" type="ORF">OQ287_04655</name>
</gene>
<dbReference type="Proteomes" id="UP001165678">
    <property type="component" value="Unassembled WGS sequence"/>
</dbReference>
<keyword evidence="3" id="KW-1185">Reference proteome</keyword>
<reference evidence="2" key="1">
    <citation type="submission" date="2022-11" db="EMBL/GenBank/DDBJ databases">
        <title>Larsenimonas rhizosphaerae sp. nov., isolated from a tidal mudflat.</title>
        <authorList>
            <person name="Lee S.D."/>
            <person name="Kim I.S."/>
        </authorList>
    </citation>
    <scope>NUCLEOTIDE SEQUENCE</scope>
    <source>
        <strain evidence="2">GH2-1</strain>
    </source>
</reference>
<dbReference type="Pfam" id="PF02036">
    <property type="entry name" value="SCP2"/>
    <property type="match status" value="1"/>
</dbReference>
<dbReference type="GO" id="GO:0005829">
    <property type="term" value="C:cytosol"/>
    <property type="evidence" value="ECO:0007669"/>
    <property type="project" value="TreeGrafter"/>
</dbReference>
<feature type="domain" description="SCP2" evidence="1">
    <location>
        <begin position="17"/>
        <end position="104"/>
    </location>
</feature>
<evidence type="ECO:0000259" key="1">
    <source>
        <dbReference type="Pfam" id="PF02036"/>
    </source>
</evidence>
<dbReference type="AlphaFoldDB" id="A0AA42CX69"/>
<name>A0AA42CX69_9GAMM</name>
<dbReference type="SUPFAM" id="SSF55718">
    <property type="entry name" value="SCP-like"/>
    <property type="match status" value="1"/>
</dbReference>
<evidence type="ECO:0000313" key="3">
    <source>
        <dbReference type="Proteomes" id="UP001165678"/>
    </source>
</evidence>
<organism evidence="2 3">
    <name type="scientific">Larsenimonas rhizosphaerae</name>
    <dbReference type="NCBI Taxonomy" id="2944682"/>
    <lineage>
        <taxon>Bacteria</taxon>
        <taxon>Pseudomonadati</taxon>
        <taxon>Pseudomonadota</taxon>
        <taxon>Gammaproteobacteria</taxon>
        <taxon>Oceanospirillales</taxon>
        <taxon>Halomonadaceae</taxon>
        <taxon>Larsenimonas</taxon>
    </lineage>
</organism>
<dbReference type="RefSeq" id="WP_250937118.1">
    <property type="nucleotide sequence ID" value="NZ_JAMLJK010000001.1"/>
</dbReference>
<dbReference type="InterPro" id="IPR036527">
    <property type="entry name" value="SCP2_sterol-bd_dom_sf"/>
</dbReference>
<dbReference type="Gene3D" id="3.30.1050.10">
    <property type="entry name" value="SCP2 sterol-binding domain"/>
    <property type="match status" value="1"/>
</dbReference>
<protein>
    <submittedName>
        <fullName evidence="2">SCP2 sterol-binding domain-containing protein</fullName>
    </submittedName>
</protein>
<sequence length="107" mass="12428">MHSLIESIRERLENHFNPRAARGIRNVFVFDLTDEKTYTLLIDDGTMQFDQYRHPEPDITFITDSATLERIFNGEVSGTTAMMMGDIKAEGDWMVATRLKRLFKTIK</sequence>
<evidence type="ECO:0000313" key="2">
    <source>
        <dbReference type="EMBL" id="MCX2523523.1"/>
    </source>
</evidence>
<dbReference type="PANTHER" id="PTHR10094:SF25">
    <property type="entry name" value="SCP2 STEROL-BINDING DOMAIN-CONTAINING PROTEIN 1"/>
    <property type="match status" value="1"/>
</dbReference>
<dbReference type="EMBL" id="JAPIVE010000001">
    <property type="protein sequence ID" value="MCX2523523.1"/>
    <property type="molecule type" value="Genomic_DNA"/>
</dbReference>
<dbReference type="PANTHER" id="PTHR10094">
    <property type="entry name" value="STEROL CARRIER PROTEIN 2 SCP-2 FAMILY PROTEIN"/>
    <property type="match status" value="1"/>
</dbReference>